<name>S6ANL3_9CAUD</name>
<dbReference type="InterPro" id="IPR050219">
    <property type="entry name" value="DnaG_primase"/>
</dbReference>
<dbReference type="InterPro" id="IPR002694">
    <property type="entry name" value="Znf_CHC2"/>
</dbReference>
<sequence length="363" mass="41896">MFMDLIHEELGNSKDSGKDTRFNCPFCGEDDHKFYVRKDAPHLWRCFKCPEKGNAVSFVMKFYEVSYPDAVDILETYDYDVELHQNNDFAAISGARPDLSPEEQLLLYISHMSNPIEEEENIKLRCPKVPPTCKSLIDNWDNPEAFPFFAYLHRRGVTPEHIQQHSISYIVDDLLELPSYDEREKRTMRIKNHVVFFTKDNEGNPIYWNTRSIDPNPFVKSINAPSTPEEYSKNNTVFNLNNAKHADKIVIHEGVFDSIMTPGCGVATFGKQITQAQLELLLNETRGRKLPIYLYLDTDAWREMIDTKNRIKAIEPDRLVYYVYSGSDDDANKLGIERVSELISNAFIADATSDVQLELLNYV</sequence>
<keyword evidence="6" id="KW-1185">Reference proteome</keyword>
<dbReference type="OrthoDB" id="3519at10239"/>
<dbReference type="GO" id="GO:0006269">
    <property type="term" value="P:DNA replication, synthesis of primer"/>
    <property type="evidence" value="ECO:0007669"/>
    <property type="project" value="TreeGrafter"/>
</dbReference>
<dbReference type="EMBL" id="AP013029">
    <property type="protein sequence ID" value="BAN59603.1"/>
    <property type="molecule type" value="Genomic_DNA"/>
</dbReference>
<dbReference type="InterPro" id="IPR036977">
    <property type="entry name" value="DNA_primase_Znf_CHC2"/>
</dbReference>
<dbReference type="SUPFAM" id="SSF56731">
    <property type="entry name" value="DNA primase core"/>
    <property type="match status" value="1"/>
</dbReference>
<keyword evidence="2" id="KW-0863">Zinc-finger</keyword>
<dbReference type="KEGG" id="vg:16511423"/>
<keyword evidence="1" id="KW-0479">Metal-binding</keyword>
<evidence type="ECO:0000256" key="3">
    <source>
        <dbReference type="ARBA" id="ARBA00022833"/>
    </source>
</evidence>
<evidence type="ECO:0000313" key="6">
    <source>
        <dbReference type="Proteomes" id="UP000014701"/>
    </source>
</evidence>
<dbReference type="InterPro" id="IPR034154">
    <property type="entry name" value="TOPRIM_DnaG/twinkle"/>
</dbReference>
<evidence type="ECO:0000313" key="5">
    <source>
        <dbReference type="EMBL" id="BAN59603.1"/>
    </source>
</evidence>
<protein>
    <submittedName>
        <fullName evidence="5">Putative primease</fullName>
    </submittedName>
</protein>
<gene>
    <name evidence="5" type="primary">orf363</name>
</gene>
<dbReference type="PANTHER" id="PTHR30313:SF2">
    <property type="entry name" value="DNA PRIMASE"/>
    <property type="match status" value="1"/>
</dbReference>
<dbReference type="SMART" id="SM00400">
    <property type="entry name" value="ZnF_CHCC"/>
    <property type="match status" value="1"/>
</dbReference>
<dbReference type="GeneID" id="16511423"/>
<organism evidence="5 6">
    <name type="scientific">Bacillus phage phiNIT1</name>
    <dbReference type="NCBI Taxonomy" id="207656"/>
    <lineage>
        <taxon>Viruses</taxon>
        <taxon>Duplodnaviria</taxon>
        <taxon>Heunggongvirae</taxon>
        <taxon>Uroviricota</taxon>
        <taxon>Caudoviricetes</taxon>
        <taxon>Herelleviridae</taxon>
        <taxon>Bastillevirinae</taxon>
        <taxon>Nitunavirus</taxon>
        <taxon>Nitunavirus NIT1</taxon>
    </lineage>
</organism>
<feature type="domain" description="Zinc finger CHC2-type" evidence="4">
    <location>
        <begin position="24"/>
        <end position="75"/>
    </location>
</feature>
<dbReference type="GO" id="GO:0003899">
    <property type="term" value="F:DNA-directed RNA polymerase activity"/>
    <property type="evidence" value="ECO:0007669"/>
    <property type="project" value="InterPro"/>
</dbReference>
<evidence type="ECO:0000256" key="1">
    <source>
        <dbReference type="ARBA" id="ARBA00022723"/>
    </source>
</evidence>
<dbReference type="CDD" id="cd01029">
    <property type="entry name" value="TOPRIM_primases"/>
    <property type="match status" value="1"/>
</dbReference>
<dbReference type="SUPFAM" id="SSF57783">
    <property type="entry name" value="Zinc beta-ribbon"/>
    <property type="match status" value="1"/>
</dbReference>
<dbReference type="Gene3D" id="3.40.1360.10">
    <property type="match status" value="1"/>
</dbReference>
<accession>S6ANL3</accession>
<dbReference type="PANTHER" id="PTHR30313">
    <property type="entry name" value="DNA PRIMASE"/>
    <property type="match status" value="1"/>
</dbReference>
<dbReference type="RefSeq" id="YP_008318371.1">
    <property type="nucleotide sequence ID" value="NC_021856.1"/>
</dbReference>
<reference evidence="5 6" key="1">
    <citation type="submission" date="2013-02" db="EMBL/GenBank/DDBJ databases">
        <title>phiNIT1 genome sequensing.</title>
        <authorList>
            <person name="Ozaki T."/>
            <person name="Kaneko J."/>
        </authorList>
    </citation>
    <scope>NUCLEOTIDE SEQUENCE [LARGE SCALE GENOMIC DNA]</scope>
    <source>
        <strain evidence="5">PhiNIT1</strain>
    </source>
</reference>
<proteinExistence type="predicted"/>
<evidence type="ECO:0000256" key="2">
    <source>
        <dbReference type="ARBA" id="ARBA00022771"/>
    </source>
</evidence>
<dbReference type="GO" id="GO:0008270">
    <property type="term" value="F:zinc ion binding"/>
    <property type="evidence" value="ECO:0007669"/>
    <property type="project" value="UniProtKB-KW"/>
</dbReference>
<keyword evidence="3" id="KW-0862">Zinc</keyword>
<dbReference type="Proteomes" id="UP000014701">
    <property type="component" value="Segment"/>
</dbReference>
<evidence type="ECO:0000259" key="4">
    <source>
        <dbReference type="SMART" id="SM00400"/>
    </source>
</evidence>
<dbReference type="Gene3D" id="3.90.580.10">
    <property type="entry name" value="Zinc finger, CHC2-type domain"/>
    <property type="match status" value="1"/>
</dbReference>
<dbReference type="Pfam" id="PF01807">
    <property type="entry name" value="Zn_ribbon_DnaG"/>
    <property type="match status" value="1"/>
</dbReference>
<dbReference type="GO" id="GO:0003677">
    <property type="term" value="F:DNA binding"/>
    <property type="evidence" value="ECO:0007669"/>
    <property type="project" value="InterPro"/>
</dbReference>